<dbReference type="PROSITE" id="PS51998">
    <property type="entry name" value="DEK_C"/>
    <property type="match status" value="1"/>
</dbReference>
<feature type="domain" description="DEK-C" evidence="3">
    <location>
        <begin position="5"/>
        <end position="60"/>
    </location>
</feature>
<evidence type="ECO:0000259" key="2">
    <source>
        <dbReference type="PROSITE" id="PS51925"/>
    </source>
</evidence>
<evidence type="ECO:0000313" key="4">
    <source>
        <dbReference type="EMBL" id="KAG9248327.1"/>
    </source>
</evidence>
<dbReference type="PROSITE" id="PS51925">
    <property type="entry name" value="SWIB_MDM2"/>
    <property type="match status" value="1"/>
</dbReference>
<dbReference type="EMBL" id="MU253751">
    <property type="protein sequence ID" value="KAG9248327.1"/>
    <property type="molecule type" value="Genomic_DNA"/>
</dbReference>
<dbReference type="Gene3D" id="1.10.245.10">
    <property type="entry name" value="SWIB/MDM2 domain"/>
    <property type="match status" value="1"/>
</dbReference>
<name>A0A9P7ZAW0_9HELO</name>
<evidence type="ECO:0008006" key="6">
    <source>
        <dbReference type="Google" id="ProtNLM"/>
    </source>
</evidence>
<dbReference type="AlphaFoldDB" id="A0A9P7ZAW0"/>
<keyword evidence="5" id="KW-1185">Reference proteome</keyword>
<dbReference type="Pfam" id="PF02201">
    <property type="entry name" value="SWIB"/>
    <property type="match status" value="1"/>
</dbReference>
<dbReference type="SMART" id="SM00151">
    <property type="entry name" value="SWIB"/>
    <property type="match status" value="1"/>
</dbReference>
<feature type="region of interest" description="Disordered" evidence="1">
    <location>
        <begin position="65"/>
        <end position="201"/>
    </location>
</feature>
<dbReference type="Proteomes" id="UP000887226">
    <property type="component" value="Unassembled WGS sequence"/>
</dbReference>
<accession>A0A9P7ZAW0</accession>
<dbReference type="InterPro" id="IPR003121">
    <property type="entry name" value="SWIB_MDM2_domain"/>
</dbReference>
<reference evidence="4" key="1">
    <citation type="journal article" date="2021" name="IMA Fungus">
        <title>Genomic characterization of three marine fungi, including Emericellopsis atlantica sp. nov. with signatures of a generalist lifestyle and marine biomass degradation.</title>
        <authorList>
            <person name="Hagestad O.C."/>
            <person name="Hou L."/>
            <person name="Andersen J.H."/>
            <person name="Hansen E.H."/>
            <person name="Altermark B."/>
            <person name="Li C."/>
            <person name="Kuhnert E."/>
            <person name="Cox R.J."/>
            <person name="Crous P.W."/>
            <person name="Spatafora J.W."/>
            <person name="Lail K."/>
            <person name="Amirebrahimi M."/>
            <person name="Lipzen A."/>
            <person name="Pangilinan J."/>
            <person name="Andreopoulos W."/>
            <person name="Hayes R.D."/>
            <person name="Ng V."/>
            <person name="Grigoriev I.V."/>
            <person name="Jackson S.A."/>
            <person name="Sutton T.D.S."/>
            <person name="Dobson A.D.W."/>
            <person name="Rama T."/>
        </authorList>
    </citation>
    <scope>NUCLEOTIDE SEQUENCE</scope>
    <source>
        <strain evidence="4">TRa3180A</strain>
    </source>
</reference>
<organism evidence="4 5">
    <name type="scientific">Calycina marina</name>
    <dbReference type="NCBI Taxonomy" id="1763456"/>
    <lineage>
        <taxon>Eukaryota</taxon>
        <taxon>Fungi</taxon>
        <taxon>Dikarya</taxon>
        <taxon>Ascomycota</taxon>
        <taxon>Pezizomycotina</taxon>
        <taxon>Leotiomycetes</taxon>
        <taxon>Helotiales</taxon>
        <taxon>Pezizellaceae</taxon>
        <taxon>Calycina</taxon>
    </lineage>
</organism>
<dbReference type="InterPro" id="IPR019835">
    <property type="entry name" value="SWIB_domain"/>
</dbReference>
<protein>
    <recommendedName>
        <fullName evidence="6">DM2 domain-containing protein</fullName>
    </recommendedName>
</protein>
<proteinExistence type="predicted"/>
<dbReference type="CDD" id="cd10567">
    <property type="entry name" value="SWIB-MDM2_like"/>
    <property type="match status" value="1"/>
</dbReference>
<evidence type="ECO:0000259" key="3">
    <source>
        <dbReference type="PROSITE" id="PS51998"/>
    </source>
</evidence>
<dbReference type="PANTHER" id="PTHR13844">
    <property type="entry name" value="SWI/SNF-RELATED MATRIX-ASSOCIATED ACTIN-DEPENDENT REGULATOR OF CHROMATIN SUBFAMILY D"/>
    <property type="match status" value="1"/>
</dbReference>
<dbReference type="InterPro" id="IPR014876">
    <property type="entry name" value="DEK_C"/>
</dbReference>
<gene>
    <name evidence="4" type="ORF">BJ878DRAFT_538466</name>
</gene>
<dbReference type="OrthoDB" id="10251073at2759"/>
<feature type="compositionally biased region" description="Low complexity" evidence="1">
    <location>
        <begin position="127"/>
        <end position="141"/>
    </location>
</feature>
<comment type="caution">
    <text evidence="4">The sequence shown here is derived from an EMBL/GenBank/DDBJ whole genome shotgun (WGS) entry which is preliminary data.</text>
</comment>
<evidence type="ECO:0000313" key="5">
    <source>
        <dbReference type="Proteomes" id="UP000887226"/>
    </source>
</evidence>
<feature type="compositionally biased region" description="Basic residues" evidence="1">
    <location>
        <begin position="158"/>
        <end position="172"/>
    </location>
</feature>
<evidence type="ECO:0000256" key="1">
    <source>
        <dbReference type="SAM" id="MobiDB-lite"/>
    </source>
</evidence>
<dbReference type="InterPro" id="IPR036885">
    <property type="entry name" value="SWIB_MDM2_dom_sf"/>
</dbReference>
<sequence length="280" mass="30625">MSLLPSQQAQYSALIDDILAAGDLQTISASAVRKQLQAKLGVDVLDNKDAVKALILARFDHVSAAEAAPGSPSPSLLVSKSEPNGATPKPKIIKKERSESTTTEDDNDQAPPKKKRKQNEVKEESSANADADAKLAAQLQAEENRSGRSRATRGGGVKPKKTVKKRAPKKKSASTVKAEDDSEIEVGSDGEIKEKPKKGGFNKPYDLSAPLADLVGAPTLSRPQVVKKIWRYIKEKELQIPTDKRQIRCDEKMQTVFKSDTVHMFTMNKILGKHLYDIEE</sequence>
<dbReference type="Pfam" id="PF08766">
    <property type="entry name" value="DEK_C"/>
    <property type="match status" value="1"/>
</dbReference>
<feature type="domain" description="DM2" evidence="2">
    <location>
        <begin position="200"/>
        <end position="277"/>
    </location>
</feature>
<dbReference type="SUPFAM" id="SSF109715">
    <property type="entry name" value="DEK C-terminal domain"/>
    <property type="match status" value="1"/>
</dbReference>
<dbReference type="SUPFAM" id="SSF47592">
    <property type="entry name" value="SWIB/MDM2 domain"/>
    <property type="match status" value="1"/>
</dbReference>
<feature type="compositionally biased region" description="Low complexity" evidence="1">
    <location>
        <begin position="65"/>
        <end position="83"/>
    </location>
</feature>